<dbReference type="EMBL" id="CP098755">
    <property type="protein sequence ID" value="USG67896.1"/>
    <property type="molecule type" value="Genomic_DNA"/>
</dbReference>
<dbReference type="RefSeq" id="WP_251874989.1">
    <property type="nucleotide sequence ID" value="NZ_CP098755.1"/>
</dbReference>
<organism evidence="2 3">
    <name type="scientific">Brevibacillus ruminantium</name>
    <dbReference type="NCBI Taxonomy" id="2950604"/>
    <lineage>
        <taxon>Bacteria</taxon>
        <taxon>Bacillati</taxon>
        <taxon>Bacillota</taxon>
        <taxon>Bacilli</taxon>
        <taxon>Bacillales</taxon>
        <taxon>Paenibacillaceae</taxon>
        <taxon>Brevibacillus</taxon>
    </lineage>
</organism>
<sequence length="382" mass="44126">MDSYDKTNRKLPGLLLLLFISVIAALNLFAPDRTFSESENRMLEQLPHFSWKTLMAGTFTSDFEKYVSDQFVLRDLWIEAKSETDRIMGKKESNGVYLGKDGFMLKKFTPPSDEDLKEKIAAIHAFCDATPDLTKYMMLVPTAQSVLTDKLPSYASDNGELAYREKVQRSLRENLQIVDVYPALAGKREQSLFYKTDHHWTTTGAYEAYQVLGREMGFEPKVKDDFRIEKVTDTFYGSLYSKSGYRHVKPDSIEFFLPKDNGRSSVEYVDEQQSTDSLYAMENLRKKDKYAVFLNGNHGLIKITTGNREGRKLLVVKDSYANSFLPFLAEHFQEMYVVDLRYYEGNLQKLILEQHLNEMLLLYNVQTFFEDPSIQTLADQAE</sequence>
<gene>
    <name evidence="2" type="ORF">NDK47_11710</name>
</gene>
<keyword evidence="1" id="KW-0472">Membrane</keyword>
<keyword evidence="1" id="KW-0812">Transmembrane</keyword>
<accession>A0ABY4WL68</accession>
<dbReference type="InterPro" id="IPR025945">
    <property type="entry name" value="DHHW"/>
</dbReference>
<evidence type="ECO:0000313" key="3">
    <source>
        <dbReference type="Proteomes" id="UP001056500"/>
    </source>
</evidence>
<protein>
    <submittedName>
        <fullName evidence="2">DHHW family protein</fullName>
    </submittedName>
</protein>
<keyword evidence="3" id="KW-1185">Reference proteome</keyword>
<evidence type="ECO:0000313" key="2">
    <source>
        <dbReference type="EMBL" id="USG67896.1"/>
    </source>
</evidence>
<feature type="transmembrane region" description="Helical" evidence="1">
    <location>
        <begin position="12"/>
        <end position="30"/>
    </location>
</feature>
<dbReference type="Pfam" id="PF14286">
    <property type="entry name" value="DHHW"/>
    <property type="match status" value="1"/>
</dbReference>
<evidence type="ECO:0000256" key="1">
    <source>
        <dbReference type="SAM" id="Phobius"/>
    </source>
</evidence>
<dbReference type="Proteomes" id="UP001056500">
    <property type="component" value="Chromosome"/>
</dbReference>
<proteinExistence type="predicted"/>
<reference evidence="2" key="1">
    <citation type="submission" date="2022-06" db="EMBL/GenBank/DDBJ databases">
        <title>Genome sequencing of Brevibacillus sp. BB3-R1.</title>
        <authorList>
            <person name="Heo J."/>
            <person name="Lee D."/>
            <person name="Won M."/>
            <person name="Han B.-H."/>
            <person name="Hong S.-B."/>
            <person name="Kwon S.-W."/>
        </authorList>
    </citation>
    <scope>NUCLEOTIDE SEQUENCE</scope>
    <source>
        <strain evidence="2">BB3-R1</strain>
    </source>
</reference>
<keyword evidence="1" id="KW-1133">Transmembrane helix</keyword>
<name>A0ABY4WL68_9BACL</name>